<evidence type="ECO:0000313" key="1">
    <source>
        <dbReference type="EMBL" id="CDN31346.1"/>
    </source>
</evidence>
<keyword evidence="2" id="KW-1185">Reference proteome</keyword>
<dbReference type="KEGG" id="rbc:BN938_1253"/>
<dbReference type="OrthoDB" id="1036309at2"/>
<dbReference type="Proteomes" id="UP000027616">
    <property type="component" value="Chromosome I"/>
</dbReference>
<dbReference type="EMBL" id="HG934468">
    <property type="protein sequence ID" value="CDN31346.1"/>
    <property type="molecule type" value="Genomic_DNA"/>
</dbReference>
<dbReference type="STRING" id="1433126.BN938_1253"/>
<evidence type="ECO:0000313" key="2">
    <source>
        <dbReference type="Proteomes" id="UP000027616"/>
    </source>
</evidence>
<name>A0A060R7Q6_9BACT</name>
<dbReference type="AlphaFoldDB" id="A0A060R7Q6"/>
<dbReference type="PANTHER" id="PTHR35810:SF1">
    <property type="entry name" value="CYTOPLASMIC PROTEIN"/>
    <property type="match status" value="1"/>
</dbReference>
<accession>A0A060R7Q6</accession>
<evidence type="ECO:0008006" key="3">
    <source>
        <dbReference type="Google" id="ProtNLM"/>
    </source>
</evidence>
<organism evidence="1 2">
    <name type="scientific">Mucinivorans hirudinis</name>
    <dbReference type="NCBI Taxonomy" id="1433126"/>
    <lineage>
        <taxon>Bacteria</taxon>
        <taxon>Pseudomonadati</taxon>
        <taxon>Bacteroidota</taxon>
        <taxon>Bacteroidia</taxon>
        <taxon>Bacteroidales</taxon>
        <taxon>Rikenellaceae</taxon>
        <taxon>Mucinivorans</taxon>
    </lineage>
</organism>
<dbReference type="PATRIC" id="fig|1433126.3.peg.1244"/>
<proteinExistence type="predicted"/>
<dbReference type="PANTHER" id="PTHR35810">
    <property type="entry name" value="CYTOPLASMIC PROTEIN-RELATED"/>
    <property type="match status" value="1"/>
</dbReference>
<dbReference type="HOGENOM" id="CLU_048266_3_0_10"/>
<sequence length="120" mass="13593">MERGKITIENGTVEVVFGGNTVWLSQWQIAELFNVFVSKITANTRSILKSGALRETEVMRTHKFDGGSVELYNLEMITALAFRIDTPQARAFRHWALRKMAAKSVTPHIVVHCSAERFLN</sequence>
<gene>
    <name evidence="1" type="ORF">BN938_1253</name>
</gene>
<dbReference type="eggNOG" id="COG3943">
    <property type="taxonomic scope" value="Bacteria"/>
</dbReference>
<reference evidence="1 2" key="1">
    <citation type="journal article" date="2015" name="Genome Announc.">
        <title>Complete Genome Sequence of the Novel Leech Symbiont Mucinivorans hirudinis M3T.</title>
        <authorList>
            <person name="Nelson M.C."/>
            <person name="Bomar L."/>
            <person name="Graf J."/>
        </authorList>
    </citation>
    <scope>NUCLEOTIDE SEQUENCE [LARGE SCALE GENOMIC DNA]</scope>
    <source>
        <strain evidence="2">M3</strain>
    </source>
</reference>
<protein>
    <recommendedName>
        <fullName evidence="3">DNA-binding protein in cluster with Type I restriction-modification system</fullName>
    </recommendedName>
</protein>